<accession>A0A1V9Y9M6</accession>
<organism evidence="1 2">
    <name type="scientific">Achlya hypogyna</name>
    <name type="common">Oomycete</name>
    <name type="synonym">Protoachlya hypogyna</name>
    <dbReference type="NCBI Taxonomy" id="1202772"/>
    <lineage>
        <taxon>Eukaryota</taxon>
        <taxon>Sar</taxon>
        <taxon>Stramenopiles</taxon>
        <taxon>Oomycota</taxon>
        <taxon>Saprolegniomycetes</taxon>
        <taxon>Saprolegniales</taxon>
        <taxon>Achlyaceae</taxon>
        <taxon>Achlya</taxon>
    </lineage>
</organism>
<dbReference type="Proteomes" id="UP000243579">
    <property type="component" value="Unassembled WGS sequence"/>
</dbReference>
<dbReference type="EMBL" id="JNBR01002455">
    <property type="protein sequence ID" value="OQR82427.1"/>
    <property type="molecule type" value="Genomic_DNA"/>
</dbReference>
<proteinExistence type="predicted"/>
<gene>
    <name evidence="1" type="ORF">ACHHYP_16055</name>
</gene>
<protein>
    <submittedName>
        <fullName evidence="1">Uncharacterized protein</fullName>
    </submittedName>
</protein>
<evidence type="ECO:0000313" key="2">
    <source>
        <dbReference type="Proteomes" id="UP000243579"/>
    </source>
</evidence>
<evidence type="ECO:0000313" key="1">
    <source>
        <dbReference type="EMBL" id="OQR82427.1"/>
    </source>
</evidence>
<dbReference type="OrthoDB" id="10330933at2759"/>
<sequence length="81" mass="8720">MGNIASFEGPPTKYEIAGPHGICYLTVPQNLCKATPGNRLEIDFEFPDTYICLGTDKDMDALACAKVSDAAKWVPSKTPAN</sequence>
<keyword evidence="2" id="KW-1185">Reference proteome</keyword>
<name>A0A1V9Y9M6_ACHHY</name>
<reference evidence="1 2" key="1">
    <citation type="journal article" date="2014" name="Genome Biol. Evol.">
        <title>The secreted proteins of Achlya hypogyna and Thraustotheca clavata identify the ancestral oomycete secretome and reveal gene acquisitions by horizontal gene transfer.</title>
        <authorList>
            <person name="Misner I."/>
            <person name="Blouin N."/>
            <person name="Leonard G."/>
            <person name="Richards T.A."/>
            <person name="Lane C.E."/>
        </authorList>
    </citation>
    <scope>NUCLEOTIDE SEQUENCE [LARGE SCALE GENOMIC DNA]</scope>
    <source>
        <strain evidence="1 2">ATCC 48635</strain>
    </source>
</reference>
<dbReference type="AlphaFoldDB" id="A0A1V9Y9M6"/>
<comment type="caution">
    <text evidence="1">The sequence shown here is derived from an EMBL/GenBank/DDBJ whole genome shotgun (WGS) entry which is preliminary data.</text>
</comment>